<keyword evidence="3" id="KW-1185">Reference proteome</keyword>
<dbReference type="InterPro" id="IPR010997">
    <property type="entry name" value="HRDC-like_sf"/>
</dbReference>
<evidence type="ECO:0000259" key="1">
    <source>
        <dbReference type="PROSITE" id="PS50967"/>
    </source>
</evidence>
<accession>A0ABV8QRP4</accession>
<dbReference type="Gene3D" id="3.40.50.300">
    <property type="entry name" value="P-loop containing nucleotide triphosphate hydrolases"/>
    <property type="match status" value="2"/>
</dbReference>
<dbReference type="InterPro" id="IPR044876">
    <property type="entry name" value="HRDC_dom_sf"/>
</dbReference>
<dbReference type="RefSeq" id="WP_379708875.1">
    <property type="nucleotide sequence ID" value="NZ_JBHSCZ010000002.1"/>
</dbReference>
<dbReference type="InterPro" id="IPR027417">
    <property type="entry name" value="P-loop_NTPase"/>
</dbReference>
<dbReference type="Pfam" id="PF14493">
    <property type="entry name" value="HTH_40"/>
    <property type="match status" value="1"/>
</dbReference>
<sequence>MTTAASPIERNERFELAYKFITETAENIFLTGKAGTGKTTFLKYLKEHCIKNIVVAAPTGVAAINAAGVTLHSLFQLPFHPFIPTAVGRDELLKKMKYNNQRLQLLRKMELLVIDEISMVRSDVIDAIDTLLRSVRRNYSTAFGGVQLLCIGDLHQLPPVAQNHEWSILQEYYESPFFFDSYAIKEQQPILIELNTIYRQKEQRFVDLLNNVRTNNMSEEDFESLHERYIPGFQPYSDDKFITLTSHNNQANLINNTELERLLSPAYTFKAIIEDDFPENQYPADVALVLKKGAQVMFIKNDGPEKKYFNGKIGIVDTLNDDTVIVDCNGERIEVYKEQWENSRYTLNRTDGKLVQEVVGTFRQYPLRLAWAITIHKSQGLTFDKVMIDAGAAFSSGQVYVALSRCTSLEGIVLLSKIPATAIYSNSSVNKGQQSLTHRGSLEERFEGARQLYTQQLLEDMFTFNAVADVLDVLQVQSNIHRAKLNNGALDWITNLRESFAPEKMNGLKFVRQINTLLKEQPVVELNISLQTRITAAVNHFIPKFAAILEAVKKHPIITEFREVADAINEPLNELAQATHLTHYMLQYGLQPFELTSYLQHKLNAVQPKFNLTCYAASQKTTATDVPNPALYETLKQWRDDVCKQEDKPIYMLASHATLKEICALLPTNNRALLLINGFGKAKVDKYGDEIIKAVVDYCDEHQIESPAAALNTTTKTKKTTKPKAAATAKKVDTKQSTFELFQQGKTIIEIATIRQLTVATIEGHITAFIEKGLVDVHQFLQPAHVTAIAAVLNDKAYTSLTEIKAALPTFSYSEIKMAEAAIKFNESKG</sequence>
<gene>
    <name evidence="2" type="ORF">ACFOWM_08595</name>
</gene>
<dbReference type="InterPro" id="IPR051055">
    <property type="entry name" value="PIF1_helicase"/>
</dbReference>
<dbReference type="CDD" id="cd18809">
    <property type="entry name" value="SF1_C_RecD"/>
    <property type="match status" value="1"/>
</dbReference>
<dbReference type="EMBL" id="JBHSCZ010000002">
    <property type="protein sequence ID" value="MFC4262932.1"/>
    <property type="molecule type" value="Genomic_DNA"/>
</dbReference>
<dbReference type="InterPro" id="IPR029491">
    <property type="entry name" value="Helicase_HTH"/>
</dbReference>
<dbReference type="InterPro" id="IPR003593">
    <property type="entry name" value="AAA+_ATPase"/>
</dbReference>
<dbReference type="PROSITE" id="PS50967">
    <property type="entry name" value="HRDC"/>
    <property type="match status" value="1"/>
</dbReference>
<feature type="domain" description="HRDC" evidence="1">
    <location>
        <begin position="625"/>
        <end position="705"/>
    </location>
</feature>
<dbReference type="Proteomes" id="UP001595907">
    <property type="component" value="Unassembled WGS sequence"/>
</dbReference>
<proteinExistence type="predicted"/>
<dbReference type="PANTHER" id="PTHR47642">
    <property type="entry name" value="ATP-DEPENDENT DNA HELICASE"/>
    <property type="match status" value="1"/>
</dbReference>
<dbReference type="Gene3D" id="2.30.30.940">
    <property type="match status" value="1"/>
</dbReference>
<evidence type="ECO:0000313" key="2">
    <source>
        <dbReference type="EMBL" id="MFC4262932.1"/>
    </source>
</evidence>
<dbReference type="SUPFAM" id="SSF47819">
    <property type="entry name" value="HRDC-like"/>
    <property type="match status" value="1"/>
</dbReference>
<dbReference type="Pfam" id="PF05970">
    <property type="entry name" value="PIF1"/>
    <property type="match status" value="1"/>
</dbReference>
<name>A0ABV8QRP4_9BACT</name>
<dbReference type="InterPro" id="IPR002121">
    <property type="entry name" value="HRDC_dom"/>
</dbReference>
<dbReference type="Pfam" id="PF00570">
    <property type="entry name" value="HRDC"/>
    <property type="match status" value="1"/>
</dbReference>
<dbReference type="SMART" id="SM00341">
    <property type="entry name" value="HRDC"/>
    <property type="match status" value="1"/>
</dbReference>
<reference evidence="3" key="1">
    <citation type="journal article" date="2019" name="Int. J. Syst. Evol. Microbiol.">
        <title>The Global Catalogue of Microorganisms (GCM) 10K type strain sequencing project: providing services to taxonomists for standard genome sequencing and annotation.</title>
        <authorList>
            <consortium name="The Broad Institute Genomics Platform"/>
            <consortium name="The Broad Institute Genome Sequencing Center for Infectious Disease"/>
            <person name="Wu L."/>
            <person name="Ma J."/>
        </authorList>
    </citation>
    <scope>NUCLEOTIDE SEQUENCE [LARGE SCALE GENOMIC DNA]</scope>
    <source>
        <strain evidence="3">CECT 8289</strain>
    </source>
</reference>
<dbReference type="SMART" id="SM00382">
    <property type="entry name" value="AAA"/>
    <property type="match status" value="1"/>
</dbReference>
<organism evidence="2 3">
    <name type="scientific">Ferruginibacter yonginensis</name>
    <dbReference type="NCBI Taxonomy" id="1310416"/>
    <lineage>
        <taxon>Bacteria</taxon>
        <taxon>Pseudomonadati</taxon>
        <taxon>Bacteroidota</taxon>
        <taxon>Chitinophagia</taxon>
        <taxon>Chitinophagales</taxon>
        <taxon>Chitinophagaceae</taxon>
        <taxon>Ferruginibacter</taxon>
    </lineage>
</organism>
<dbReference type="PANTHER" id="PTHR47642:SF7">
    <property type="entry name" value="ATP-DEPENDENT DNA HELICASE PIF1"/>
    <property type="match status" value="1"/>
</dbReference>
<dbReference type="SUPFAM" id="SSF52540">
    <property type="entry name" value="P-loop containing nucleoside triphosphate hydrolases"/>
    <property type="match status" value="2"/>
</dbReference>
<comment type="caution">
    <text evidence="2">The sequence shown here is derived from an EMBL/GenBank/DDBJ whole genome shotgun (WGS) entry which is preliminary data.</text>
</comment>
<dbReference type="Gene3D" id="1.10.150.80">
    <property type="entry name" value="HRDC domain"/>
    <property type="match status" value="1"/>
</dbReference>
<dbReference type="InterPro" id="IPR010285">
    <property type="entry name" value="DNA_helicase_pif1-like_DEAD"/>
</dbReference>
<protein>
    <submittedName>
        <fullName evidence="2">Helix-turn-helix domain-containing protein</fullName>
    </submittedName>
</protein>
<evidence type="ECO:0000313" key="3">
    <source>
        <dbReference type="Proteomes" id="UP001595907"/>
    </source>
</evidence>